<dbReference type="EC" id="2.7.13.3" evidence="2"/>
<evidence type="ECO:0000256" key="2">
    <source>
        <dbReference type="ARBA" id="ARBA00012438"/>
    </source>
</evidence>
<feature type="domain" description="Histidine kinase/HSP90-like ATPase" evidence="11">
    <location>
        <begin position="463"/>
        <end position="575"/>
    </location>
</feature>
<gene>
    <name evidence="13" type="ORF">SSP531S_20950</name>
</gene>
<dbReference type="EMBL" id="BGZL01000005">
    <property type="protein sequence ID" value="GBQ00677.1"/>
    <property type="molecule type" value="Genomic_DNA"/>
</dbReference>
<dbReference type="GO" id="GO:0000155">
    <property type="term" value="F:phosphorelay sensor kinase activity"/>
    <property type="evidence" value="ECO:0007669"/>
    <property type="project" value="InterPro"/>
</dbReference>
<evidence type="ECO:0000256" key="10">
    <source>
        <dbReference type="SAM" id="Phobius"/>
    </source>
</evidence>
<dbReference type="SUPFAM" id="SSF55874">
    <property type="entry name" value="ATPase domain of HSP90 chaperone/DNA topoisomerase II/histidine kinase"/>
    <property type="match status" value="1"/>
</dbReference>
<dbReference type="CDD" id="cd16917">
    <property type="entry name" value="HATPase_UhpB-NarQ-NarX-like"/>
    <property type="match status" value="1"/>
</dbReference>
<comment type="catalytic activity">
    <reaction evidence="1">
        <text>ATP + protein L-histidine = ADP + protein N-phospho-L-histidine.</text>
        <dbReference type="EC" id="2.7.13.3"/>
    </reaction>
</comment>
<dbReference type="PANTHER" id="PTHR24421:SF10">
    <property type="entry name" value="NITRATE_NITRITE SENSOR PROTEIN NARQ"/>
    <property type="match status" value="1"/>
</dbReference>
<comment type="caution">
    <text evidence="13">The sequence shown here is derived from an EMBL/GenBank/DDBJ whole genome shotgun (WGS) entry which is preliminary data.</text>
</comment>
<dbReference type="InterPro" id="IPR036890">
    <property type="entry name" value="HATPase_C_sf"/>
</dbReference>
<dbReference type="AlphaFoldDB" id="A0A388SVL5"/>
<sequence length="580" mass="61139">MSERGALVPRLNQKHWFLSEPGALVLSRPAREGRGRSRTRGPGRTRPGPQQLREDGRCSGTTCRPRRIRVVPGTDAEESASQGTTASAPTRTFADVTHTPTAATTPSFPTTPTAATTPSFPATQRIPRSRADSRSPEFRLAMGVLAGLRRDLFDDAFAYRPLAPLAGGGPVVRRLPARIRRYAVWTPHAVVAGGALLALLIGASTHSGAFGPVTLVFAAVPAATVLMTLVRPVLAFWASLVSAPFLAALGSVWGDGPWTPATVAAHLAVLTVVAARTRPRAAFWMWMLTGVHGLFAGTVLGVGYPEGSTVLMFVSAFVLLVVALAQVRRDAEREVAAQQSVTAVERDRRTLLEERTTIARELHDVVAHHMSVVAIQAEAAPYRVQDPPPELAQAFATIRENAVAALTELRRVLGVVRAEDYEAPDAPQPTLADLGGLLGNLRAAGLDVGLTTTGAVRQLPPGVELSAYRITQEALSNALRHAPGASAKVEVAYVLGGLGVRIFNGPARGLRKPAHPVGSAGRGPRPAEPLEPAGATGSGHGLTGMRERVSMLNGEMATGPTEDGGYEVAVFLPVAKDETA</sequence>
<evidence type="ECO:0000256" key="1">
    <source>
        <dbReference type="ARBA" id="ARBA00000085"/>
    </source>
</evidence>
<proteinExistence type="predicted"/>
<keyword evidence="8" id="KW-0902">Two-component regulatory system</keyword>
<feature type="region of interest" description="Disordered" evidence="9">
    <location>
        <begin position="19"/>
        <end position="134"/>
    </location>
</feature>
<keyword evidence="10" id="KW-0472">Membrane</keyword>
<dbReference type="Pfam" id="PF02518">
    <property type="entry name" value="HATPase_c"/>
    <property type="match status" value="1"/>
</dbReference>
<feature type="region of interest" description="Disordered" evidence="9">
    <location>
        <begin position="509"/>
        <end position="543"/>
    </location>
</feature>
<dbReference type="GO" id="GO:0016020">
    <property type="term" value="C:membrane"/>
    <property type="evidence" value="ECO:0007669"/>
    <property type="project" value="InterPro"/>
</dbReference>
<dbReference type="InterPro" id="IPR050482">
    <property type="entry name" value="Sensor_HK_TwoCompSys"/>
</dbReference>
<dbReference type="PANTHER" id="PTHR24421">
    <property type="entry name" value="NITRATE/NITRITE SENSOR PROTEIN NARX-RELATED"/>
    <property type="match status" value="1"/>
</dbReference>
<evidence type="ECO:0000256" key="8">
    <source>
        <dbReference type="ARBA" id="ARBA00023012"/>
    </source>
</evidence>
<evidence type="ECO:0000313" key="13">
    <source>
        <dbReference type="EMBL" id="GBQ00677.1"/>
    </source>
</evidence>
<keyword evidence="7" id="KW-0067">ATP-binding</keyword>
<feature type="transmembrane region" description="Helical" evidence="10">
    <location>
        <begin position="182"/>
        <end position="203"/>
    </location>
</feature>
<feature type="transmembrane region" description="Helical" evidence="10">
    <location>
        <begin position="234"/>
        <end position="252"/>
    </location>
</feature>
<evidence type="ECO:0000256" key="9">
    <source>
        <dbReference type="SAM" id="MobiDB-lite"/>
    </source>
</evidence>
<evidence type="ECO:0000313" key="14">
    <source>
        <dbReference type="Proteomes" id="UP000265354"/>
    </source>
</evidence>
<keyword evidence="10" id="KW-1133">Transmembrane helix</keyword>
<feature type="transmembrane region" description="Helical" evidence="10">
    <location>
        <begin position="310"/>
        <end position="327"/>
    </location>
</feature>
<dbReference type="Gene3D" id="1.20.5.1930">
    <property type="match status" value="1"/>
</dbReference>
<accession>A0A388SVL5</accession>
<evidence type="ECO:0000256" key="5">
    <source>
        <dbReference type="ARBA" id="ARBA00022741"/>
    </source>
</evidence>
<dbReference type="Pfam" id="PF07730">
    <property type="entry name" value="HisKA_3"/>
    <property type="match status" value="1"/>
</dbReference>
<evidence type="ECO:0000259" key="11">
    <source>
        <dbReference type="Pfam" id="PF02518"/>
    </source>
</evidence>
<organism evidence="13 14">
    <name type="scientific">Streptomyces spongiicola</name>
    <dbReference type="NCBI Taxonomy" id="1690221"/>
    <lineage>
        <taxon>Bacteria</taxon>
        <taxon>Bacillati</taxon>
        <taxon>Actinomycetota</taxon>
        <taxon>Actinomycetes</taxon>
        <taxon>Kitasatosporales</taxon>
        <taxon>Streptomycetaceae</taxon>
        <taxon>Streptomyces</taxon>
    </lineage>
</organism>
<feature type="transmembrane region" description="Helical" evidence="10">
    <location>
        <begin position="258"/>
        <end position="275"/>
    </location>
</feature>
<dbReference type="GO" id="GO:0046983">
    <property type="term" value="F:protein dimerization activity"/>
    <property type="evidence" value="ECO:0007669"/>
    <property type="project" value="InterPro"/>
</dbReference>
<dbReference type="Gene3D" id="3.30.565.10">
    <property type="entry name" value="Histidine kinase-like ATPase, C-terminal domain"/>
    <property type="match status" value="1"/>
</dbReference>
<evidence type="ECO:0000256" key="7">
    <source>
        <dbReference type="ARBA" id="ARBA00022840"/>
    </source>
</evidence>
<keyword evidence="6 13" id="KW-0418">Kinase</keyword>
<name>A0A388SVL5_9ACTN</name>
<evidence type="ECO:0000256" key="4">
    <source>
        <dbReference type="ARBA" id="ARBA00022679"/>
    </source>
</evidence>
<dbReference type="InterPro" id="IPR011712">
    <property type="entry name" value="Sig_transdc_His_kin_sub3_dim/P"/>
</dbReference>
<feature type="transmembrane region" description="Helical" evidence="10">
    <location>
        <begin position="209"/>
        <end position="227"/>
    </location>
</feature>
<evidence type="ECO:0000256" key="6">
    <source>
        <dbReference type="ARBA" id="ARBA00022777"/>
    </source>
</evidence>
<feature type="domain" description="Signal transduction histidine kinase subgroup 3 dimerisation and phosphoacceptor" evidence="12">
    <location>
        <begin position="354"/>
        <end position="419"/>
    </location>
</feature>
<feature type="compositionally biased region" description="Polar residues" evidence="9">
    <location>
        <begin position="79"/>
        <end position="90"/>
    </location>
</feature>
<dbReference type="GO" id="GO:0005524">
    <property type="term" value="F:ATP binding"/>
    <property type="evidence" value="ECO:0007669"/>
    <property type="project" value="UniProtKB-KW"/>
</dbReference>
<keyword evidence="3" id="KW-0597">Phosphoprotein</keyword>
<reference evidence="13 14" key="1">
    <citation type="submission" date="2018-07" db="EMBL/GenBank/DDBJ databases">
        <title>Whole Genome Shotgun Sequence of Streptomyces spongiicola strain 531S.</title>
        <authorList>
            <person name="Dohra H."/>
            <person name="Kodani S."/>
        </authorList>
    </citation>
    <scope>NUCLEOTIDE SEQUENCE [LARGE SCALE GENOMIC DNA]</scope>
    <source>
        <strain evidence="13 14">531S</strain>
    </source>
</reference>
<feature type="compositionally biased region" description="Low complexity" evidence="9">
    <location>
        <begin position="99"/>
        <end position="123"/>
    </location>
</feature>
<keyword evidence="10" id="KW-0812">Transmembrane</keyword>
<evidence type="ECO:0000256" key="3">
    <source>
        <dbReference type="ARBA" id="ARBA00022553"/>
    </source>
</evidence>
<dbReference type="Proteomes" id="UP000265354">
    <property type="component" value="Unassembled WGS sequence"/>
</dbReference>
<keyword evidence="5" id="KW-0547">Nucleotide-binding</keyword>
<feature type="transmembrane region" description="Helical" evidence="10">
    <location>
        <begin position="282"/>
        <end position="304"/>
    </location>
</feature>
<dbReference type="InterPro" id="IPR003594">
    <property type="entry name" value="HATPase_dom"/>
</dbReference>
<evidence type="ECO:0000259" key="12">
    <source>
        <dbReference type="Pfam" id="PF07730"/>
    </source>
</evidence>
<keyword evidence="4" id="KW-0808">Transferase</keyword>
<protein>
    <recommendedName>
        <fullName evidence="2">histidine kinase</fullName>
        <ecNumber evidence="2">2.7.13.3</ecNumber>
    </recommendedName>
</protein>